<organism evidence="1 2">
    <name type="scientific">Sphingorhabdus arenilitoris</name>
    <dbReference type="NCBI Taxonomy" id="1490041"/>
    <lineage>
        <taxon>Bacteria</taxon>
        <taxon>Pseudomonadati</taxon>
        <taxon>Pseudomonadota</taxon>
        <taxon>Alphaproteobacteria</taxon>
        <taxon>Sphingomonadales</taxon>
        <taxon>Sphingomonadaceae</taxon>
        <taxon>Sphingorhabdus</taxon>
    </lineage>
</organism>
<accession>A0ABV8RG00</accession>
<gene>
    <name evidence="1" type="ORF">ACFOWX_06980</name>
</gene>
<dbReference type="Gene3D" id="1.25.40.10">
    <property type="entry name" value="Tetratricopeptide repeat domain"/>
    <property type="match status" value="1"/>
</dbReference>
<protein>
    <submittedName>
        <fullName evidence="1">Tetratricopeptide repeat protein</fullName>
    </submittedName>
</protein>
<dbReference type="SUPFAM" id="SSF48452">
    <property type="entry name" value="TPR-like"/>
    <property type="match status" value="1"/>
</dbReference>
<evidence type="ECO:0000313" key="2">
    <source>
        <dbReference type="Proteomes" id="UP001595887"/>
    </source>
</evidence>
<dbReference type="PANTHER" id="PTHR12558:SF13">
    <property type="entry name" value="CELL DIVISION CYCLE PROTEIN 27 HOMOLOG"/>
    <property type="match status" value="1"/>
</dbReference>
<evidence type="ECO:0000313" key="1">
    <source>
        <dbReference type="EMBL" id="MFC4292155.1"/>
    </source>
</evidence>
<dbReference type="EMBL" id="JBHSDH010000013">
    <property type="protein sequence ID" value="MFC4292155.1"/>
    <property type="molecule type" value="Genomic_DNA"/>
</dbReference>
<sequence length="525" mass="58315">MSDRDIQLYFDARLAEIDARDTDALQTYQTLFKSHGDSAALADRLFDNAIRIGNMDAAVRAARAQELQGAATGAVPMLLFADALKRRQWNDAENAATLLEEKSNFGFAAPILRSWTNIARGKAHRFKIDDAREQALLNYYSTDQRAYFELAEGKLDRAKIMLEGFIGMDDDFARDLLIRAAPIYAAKGDQKFASFIIEKAVERRNSDSLTGPKQSQSDANFSAEQGFAALNTRLAASLVEQNVPDQGLILARVAVWLDPASDAAKRTLARALQATGSPALARGTWAMIPESSPYWTRAVGEQVRHYSDEGNYTTALKLAQNAVERRPDSASLILLAAQAQERLGDFKSASKAYERLVDDADQAGVPPTQMALYLLFYATALDKNGRWTEAKSFLDKARNLDPNNPYILNYLGYSLLERGENLETALSYVKQAHMLEPDSAAIVDSLGWGYYLNGQYEQAVIHLEKAVQQSGNDLTINEHMGDAYWKAGRRVDARYAWKTAKHLAKDEDAARLAEKINIGLPLTRR</sequence>
<dbReference type="InterPro" id="IPR011990">
    <property type="entry name" value="TPR-like_helical_dom_sf"/>
</dbReference>
<proteinExistence type="predicted"/>
<dbReference type="Proteomes" id="UP001595887">
    <property type="component" value="Unassembled WGS sequence"/>
</dbReference>
<comment type="caution">
    <text evidence="1">The sequence shown here is derived from an EMBL/GenBank/DDBJ whole genome shotgun (WGS) entry which is preliminary data.</text>
</comment>
<keyword evidence="2" id="KW-1185">Reference proteome</keyword>
<dbReference type="RefSeq" id="WP_381422612.1">
    <property type="nucleotide sequence ID" value="NZ_JBHSDH010000013.1"/>
</dbReference>
<name>A0ABV8RG00_9SPHN</name>
<dbReference type="SMART" id="SM00028">
    <property type="entry name" value="TPR"/>
    <property type="match status" value="5"/>
</dbReference>
<dbReference type="SUPFAM" id="SSF81901">
    <property type="entry name" value="HCP-like"/>
    <property type="match status" value="1"/>
</dbReference>
<dbReference type="Pfam" id="PF14559">
    <property type="entry name" value="TPR_19"/>
    <property type="match status" value="1"/>
</dbReference>
<dbReference type="InterPro" id="IPR019734">
    <property type="entry name" value="TPR_rpt"/>
</dbReference>
<dbReference type="PANTHER" id="PTHR12558">
    <property type="entry name" value="CELL DIVISION CYCLE 16,23,27"/>
    <property type="match status" value="1"/>
</dbReference>
<reference evidence="2" key="1">
    <citation type="journal article" date="2019" name="Int. J. Syst. Evol. Microbiol.">
        <title>The Global Catalogue of Microorganisms (GCM) 10K type strain sequencing project: providing services to taxonomists for standard genome sequencing and annotation.</title>
        <authorList>
            <consortium name="The Broad Institute Genomics Platform"/>
            <consortium name="The Broad Institute Genome Sequencing Center for Infectious Disease"/>
            <person name="Wu L."/>
            <person name="Ma J."/>
        </authorList>
    </citation>
    <scope>NUCLEOTIDE SEQUENCE [LARGE SCALE GENOMIC DNA]</scope>
    <source>
        <strain evidence="2">CECT 8531</strain>
    </source>
</reference>